<evidence type="ECO:0000313" key="2">
    <source>
        <dbReference type="EMBL" id="NEG71041.1"/>
    </source>
</evidence>
<dbReference type="RefSeq" id="WP_152357501.1">
    <property type="nucleotide sequence ID" value="NZ_WBSM01000001.1"/>
</dbReference>
<dbReference type="OrthoDB" id="3239647at2"/>
<dbReference type="EMBL" id="WBSM01000001">
    <property type="protein sequence ID" value="KAB8289343.1"/>
    <property type="molecule type" value="Genomic_DNA"/>
</dbReference>
<evidence type="ECO:0000313" key="4">
    <source>
        <dbReference type="Proteomes" id="UP000482084"/>
    </source>
</evidence>
<evidence type="ECO:0000313" key="1">
    <source>
        <dbReference type="EMBL" id="KAB8289343.1"/>
    </source>
</evidence>
<sequence length="82" mass="9057">MSGSIEPIKGGFVYRLDDQASVAVSRQHAAESGGFPFQASLILTDEYEDGPKSFGLSRLTKTDLRNIKTIINNILKDTKEIR</sequence>
<dbReference type="AlphaFoldDB" id="A0A6L4X454"/>
<protein>
    <submittedName>
        <fullName evidence="1">Uncharacterized protein</fullName>
    </submittedName>
</protein>
<dbReference type="Proteomes" id="UP000469943">
    <property type="component" value="Unassembled WGS sequence"/>
</dbReference>
<keyword evidence="4" id="KW-1185">Reference proteome</keyword>
<proteinExistence type="predicted"/>
<reference evidence="1 4" key="2">
    <citation type="submission" date="2019-10" db="EMBL/GenBank/DDBJ databases">
        <title>Characterization of the phylogenetic diversity of two novel species belonging to the genus Bifidobacterium: Bifidobacterium cebidarum sp. nov. and Bifidobacterium leontopitheci sp. nov.</title>
        <authorList>
            <person name="Lugli G.A."/>
            <person name="Duranti S."/>
            <person name="Milani C."/>
            <person name="Turroni F."/>
            <person name="Ventura M."/>
        </authorList>
    </citation>
    <scope>NUCLEOTIDE SEQUENCE [LARGE SCALE GENOMIC DNA]</scope>
    <source>
        <strain evidence="1 4">DSM 100688</strain>
    </source>
</reference>
<dbReference type="EMBL" id="WHZX01000001">
    <property type="protein sequence ID" value="NEG71041.1"/>
    <property type="molecule type" value="Genomic_DNA"/>
</dbReference>
<organism evidence="1 4">
    <name type="scientific">Bifidobacterium ramosum</name>
    <dbReference type="NCBI Taxonomy" id="1798158"/>
    <lineage>
        <taxon>Bacteria</taxon>
        <taxon>Bacillati</taxon>
        <taxon>Actinomycetota</taxon>
        <taxon>Actinomycetes</taxon>
        <taxon>Bifidobacteriales</taxon>
        <taxon>Bifidobacteriaceae</taxon>
        <taxon>Bifidobacterium</taxon>
    </lineage>
</organism>
<evidence type="ECO:0000313" key="3">
    <source>
        <dbReference type="Proteomes" id="UP000469943"/>
    </source>
</evidence>
<gene>
    <name evidence="1" type="ORF">DSM100688_0423</name>
    <name evidence="2" type="ORF">GFD24_02125</name>
</gene>
<comment type="caution">
    <text evidence="1">The sequence shown here is derived from an EMBL/GenBank/DDBJ whole genome shotgun (WGS) entry which is preliminary data.</text>
</comment>
<accession>A0A6L4X454</accession>
<reference evidence="2 3" key="1">
    <citation type="submission" date="2019-10" db="EMBL/GenBank/DDBJ databases">
        <title>Bifidobacterium from non-human primates.</title>
        <authorList>
            <person name="Modesto M."/>
        </authorList>
    </citation>
    <scope>NUCLEOTIDE SEQUENCE [LARGE SCALE GENOMIC DNA]</scope>
    <source>
        <strain evidence="2 3">TREM</strain>
    </source>
</reference>
<name>A0A6L4X454_9BIFI</name>
<dbReference type="Proteomes" id="UP000482084">
    <property type="component" value="Unassembled WGS sequence"/>
</dbReference>